<evidence type="ECO:0000256" key="2">
    <source>
        <dbReference type="ARBA" id="ARBA00023136"/>
    </source>
</evidence>
<keyword evidence="3" id="KW-0812">Transmembrane</keyword>
<keyword evidence="3" id="KW-1133">Transmembrane helix</keyword>
<dbReference type="GO" id="GO:0005886">
    <property type="term" value="C:plasma membrane"/>
    <property type="evidence" value="ECO:0007669"/>
    <property type="project" value="TreeGrafter"/>
</dbReference>
<sequence>MTTFVRSSTLSRSRRYRYGAVGAEPTIARDHILKSISYRRRRAKQRKIFLSTYQLDSFSEPKSPKLKRVAFNLKRFVTSVLKLVRTTAGPFIMTSEAYGPPRGYVSIEKQEYGGYPRPYGYNPRRHHGSSGLCGCLKCLCCCCMSCCRCCIYVILFILIILVIIGVVLYYLIKPIVPSYDVEQIEIKSFELRKDDMLYAEIVVVVKAENPNEDIGMDYLENEVRVMYSGAQICSGEIPSFLQPGKNITNINVELKGESKFGAQRQNRFMEDQHVGKIPLLVTVKLPIRFVIKDFIHLQKIVANVNCSLLVDNLKPNSKPSILDKDFTYGIDF</sequence>
<dbReference type="SUPFAM" id="SSF117070">
    <property type="entry name" value="LEA14-like"/>
    <property type="match status" value="1"/>
</dbReference>
<organism evidence="4 5">
    <name type="scientific">Vigna unguiculata</name>
    <name type="common">Cowpea</name>
    <dbReference type="NCBI Taxonomy" id="3917"/>
    <lineage>
        <taxon>Eukaryota</taxon>
        <taxon>Viridiplantae</taxon>
        <taxon>Streptophyta</taxon>
        <taxon>Embryophyta</taxon>
        <taxon>Tracheophyta</taxon>
        <taxon>Spermatophyta</taxon>
        <taxon>Magnoliopsida</taxon>
        <taxon>eudicotyledons</taxon>
        <taxon>Gunneridae</taxon>
        <taxon>Pentapetalae</taxon>
        <taxon>rosids</taxon>
        <taxon>fabids</taxon>
        <taxon>Fabales</taxon>
        <taxon>Fabaceae</taxon>
        <taxon>Papilionoideae</taxon>
        <taxon>50 kb inversion clade</taxon>
        <taxon>NPAAA clade</taxon>
        <taxon>indigoferoid/millettioid clade</taxon>
        <taxon>Phaseoleae</taxon>
        <taxon>Vigna</taxon>
    </lineage>
</organism>
<dbReference type="PANTHER" id="PTHR31234">
    <property type="entry name" value="LATE EMBRYOGENESIS ABUNDANT (LEA) HYDROXYPROLINE-RICH GLYCOPROTEIN FAMILY"/>
    <property type="match status" value="1"/>
</dbReference>
<proteinExistence type="predicted"/>
<feature type="transmembrane region" description="Helical" evidence="3">
    <location>
        <begin position="151"/>
        <end position="172"/>
    </location>
</feature>
<dbReference type="EMBL" id="CP039354">
    <property type="protein sequence ID" value="QCE09652.1"/>
    <property type="molecule type" value="Genomic_DNA"/>
</dbReference>
<dbReference type="Proteomes" id="UP000501690">
    <property type="component" value="Linkage Group LG10"/>
</dbReference>
<dbReference type="PANTHER" id="PTHR31234:SF72">
    <property type="entry name" value="NDR1_HIN1-LIKE PROTEIN 6"/>
    <property type="match status" value="1"/>
</dbReference>
<keyword evidence="5" id="KW-1185">Reference proteome</keyword>
<reference evidence="4 5" key="1">
    <citation type="submission" date="2019-04" db="EMBL/GenBank/DDBJ databases">
        <title>An improved genome assembly and genetic linkage map for asparagus bean, Vigna unguiculata ssp. sesquipedialis.</title>
        <authorList>
            <person name="Xia Q."/>
            <person name="Zhang R."/>
            <person name="Dong Y."/>
        </authorList>
    </citation>
    <scope>NUCLEOTIDE SEQUENCE [LARGE SCALE GENOMIC DNA]</scope>
    <source>
        <tissue evidence="4">Leaf</tissue>
    </source>
</reference>
<dbReference type="AlphaFoldDB" id="A0A4D6N9S1"/>
<gene>
    <name evidence="4" type="ORF">DEO72_LG10g873</name>
</gene>
<accession>A0A4D6N9S1</accession>
<evidence type="ECO:0000256" key="3">
    <source>
        <dbReference type="SAM" id="Phobius"/>
    </source>
</evidence>
<evidence type="ECO:0000256" key="1">
    <source>
        <dbReference type="ARBA" id="ARBA00004370"/>
    </source>
</evidence>
<comment type="subcellular location">
    <subcellularLocation>
        <location evidence="1">Membrane</location>
    </subcellularLocation>
</comment>
<keyword evidence="2 3" id="KW-0472">Membrane</keyword>
<name>A0A4D6N9S1_VIGUN</name>
<evidence type="ECO:0000313" key="4">
    <source>
        <dbReference type="EMBL" id="QCE09652.1"/>
    </source>
</evidence>
<protein>
    <submittedName>
        <fullName evidence="4">Late embryogenesis abundant protein</fullName>
    </submittedName>
</protein>
<dbReference type="GO" id="GO:0098542">
    <property type="term" value="P:defense response to other organism"/>
    <property type="evidence" value="ECO:0007669"/>
    <property type="project" value="InterPro"/>
</dbReference>
<evidence type="ECO:0000313" key="5">
    <source>
        <dbReference type="Proteomes" id="UP000501690"/>
    </source>
</evidence>
<dbReference type="InterPro" id="IPR044839">
    <property type="entry name" value="NDR1-like"/>
</dbReference>